<name>F4IBB0_ARATH</name>
<evidence type="ECO:0000313" key="4">
    <source>
        <dbReference type="Araport" id="AT1G58280"/>
    </source>
</evidence>
<dbReference type="AlphaFoldDB" id="F4IBB0"/>
<keyword evidence="7 8" id="KW-1267">Proteomics identification</keyword>
<evidence type="ECO:0000256" key="2">
    <source>
        <dbReference type="ARBA" id="ARBA00059109"/>
    </source>
</evidence>
<evidence type="ECO:0000256" key="1">
    <source>
        <dbReference type="ARBA" id="ARBA00038362"/>
    </source>
</evidence>
<dbReference type="InterPro" id="IPR050275">
    <property type="entry name" value="PGM_Phosphatase"/>
</dbReference>
<comment type="function">
    <text evidence="2">May play a role in carbohydrates metabolism.</text>
</comment>
<dbReference type="InterPro" id="IPR029033">
    <property type="entry name" value="His_PPase_superfam"/>
</dbReference>
<reference evidence="5 6" key="1">
    <citation type="journal article" date="2000" name="Nature">
        <title>Sequence and analysis of chromosome 1 of the plant Arabidopsis thaliana.</title>
        <authorList>
            <person name="Theologis A."/>
            <person name="Ecker J.R."/>
            <person name="Palm C.J."/>
            <person name="Federspiel N.A."/>
            <person name="Kaul S."/>
            <person name="White O."/>
            <person name="Alonso J."/>
            <person name="Altafi H."/>
            <person name="Araujo R."/>
            <person name="Bowman C.L."/>
            <person name="Brooks S.Y."/>
            <person name="Buehler E."/>
            <person name="Chan A."/>
            <person name="Chao Q."/>
            <person name="Chen H."/>
            <person name="Cheuk R.F."/>
            <person name="Chin C.W."/>
            <person name="Chung M.K."/>
            <person name="Conn L."/>
            <person name="Conway A.B."/>
            <person name="Conway A.R."/>
            <person name="Creasy T.H."/>
            <person name="Dewar K."/>
            <person name="Dunn P."/>
            <person name="Etgu P."/>
            <person name="Feldblyum T.V."/>
            <person name="Feng J."/>
            <person name="Fong B."/>
            <person name="Fujii C.Y."/>
            <person name="Gill J.E."/>
            <person name="Goldsmith A.D."/>
            <person name="Haas B."/>
            <person name="Hansen N.F."/>
            <person name="Hughes B."/>
            <person name="Huizar L."/>
            <person name="Hunter J.L."/>
            <person name="Jenkins J."/>
            <person name="Johnson-Hopson C."/>
            <person name="Khan S."/>
            <person name="Khaykin E."/>
            <person name="Kim C.J."/>
            <person name="Koo H.L."/>
            <person name="Kremenetskaia I."/>
            <person name="Kurtz D.B."/>
            <person name="Kwan A."/>
            <person name="Lam B."/>
            <person name="Langin-Hooper S."/>
            <person name="Lee A."/>
            <person name="Lee J.M."/>
            <person name="Lenz C.A."/>
            <person name="Li J.H."/>
            <person name="Li Y."/>
            <person name="Lin X."/>
            <person name="Liu S.X."/>
            <person name="Liu Z.A."/>
            <person name="Luros J.S."/>
            <person name="Maiti R."/>
            <person name="Marziali A."/>
            <person name="Militscher J."/>
            <person name="Miranda M."/>
            <person name="Nguyen M."/>
            <person name="Nierman W.C."/>
            <person name="Osborne B.I."/>
            <person name="Pai G."/>
            <person name="Peterson J."/>
            <person name="Pham P.K."/>
            <person name="Rizzo M."/>
            <person name="Rooney T."/>
            <person name="Rowley D."/>
            <person name="Sakano H."/>
            <person name="Salzberg S.L."/>
            <person name="Schwartz J.R."/>
            <person name="Shinn P."/>
            <person name="Southwick A.M."/>
            <person name="Sun H."/>
            <person name="Tallon L.J."/>
            <person name="Tambunga G."/>
            <person name="Toriumi M.J."/>
            <person name="Town C.D."/>
            <person name="Utterback T."/>
            <person name="Van Aken S."/>
            <person name="Vaysberg M."/>
            <person name="Vysotskaia V.S."/>
            <person name="Walker M."/>
            <person name="Wu D."/>
            <person name="Yu G."/>
            <person name="Fraser C.M."/>
            <person name="Venter J.C."/>
            <person name="Davis R.W."/>
        </authorList>
    </citation>
    <scope>NUCLEOTIDE SEQUENCE [LARGE SCALE GENOMIC DNA]</scope>
    <source>
        <strain evidence="6">cv. Columbia</strain>
    </source>
</reference>
<evidence type="ECO:0000256" key="3">
    <source>
        <dbReference type="SAM" id="MobiDB-lite"/>
    </source>
</evidence>
<keyword evidence="6" id="KW-1185">Reference proteome</keyword>
<dbReference type="Gene3D" id="3.40.50.1240">
    <property type="entry name" value="Phosphoglycerate mutase-like"/>
    <property type="match status" value="1"/>
</dbReference>
<dbReference type="PANTHER" id="PTHR48100:SF1">
    <property type="entry name" value="HISTIDINE PHOSPHATASE FAMILY PROTEIN-RELATED"/>
    <property type="match status" value="1"/>
</dbReference>
<dbReference type="DNASU" id="842197"/>
<comment type="similarity">
    <text evidence="1">Belongs to the phosphoglycerate mutase family.</text>
</comment>
<dbReference type="ExpressionAtlas" id="F4IBB0">
    <property type="expression patterns" value="baseline and differential"/>
</dbReference>
<dbReference type="PANTHER" id="PTHR48100">
    <property type="entry name" value="BROAD-SPECIFICITY PHOSPHATASE YOR283W-RELATED"/>
    <property type="match status" value="1"/>
</dbReference>
<proteinExistence type="evidence at protein level"/>
<feature type="region of interest" description="Disordered" evidence="3">
    <location>
        <begin position="282"/>
        <end position="303"/>
    </location>
</feature>
<evidence type="ECO:0007829" key="8">
    <source>
        <dbReference type="ProteomicsDB" id="F4IBB0"/>
    </source>
</evidence>
<dbReference type="SMART" id="SM00855">
    <property type="entry name" value="PGAM"/>
    <property type="match status" value="1"/>
</dbReference>
<accession>F4IBB0</accession>
<evidence type="ECO:0000313" key="5">
    <source>
        <dbReference type="EMBL" id="AEE33530.1"/>
    </source>
</evidence>
<dbReference type="TAIR" id="AT1G58280"/>
<dbReference type="Araport" id="AT1G58280"/>
<reference evidence="6" key="2">
    <citation type="journal article" date="2017" name="Plant J.">
        <title>Araport11: a complete reannotation of the Arabidopsis thaliana reference genome.</title>
        <authorList>
            <person name="Cheng C.Y."/>
            <person name="Krishnakumar V."/>
            <person name="Chan A.P."/>
            <person name="Thibaud-Nissen F."/>
            <person name="Schobel S."/>
            <person name="Town C.D."/>
        </authorList>
    </citation>
    <scope>GENOME REANNOTATION</scope>
    <source>
        <strain evidence="6">cv. Columbia</strain>
    </source>
</reference>
<dbReference type="Pfam" id="PF00300">
    <property type="entry name" value="His_Phos_1"/>
    <property type="match status" value="1"/>
</dbReference>
<dbReference type="SMR" id="F4IBB0"/>
<dbReference type="EMBL" id="CP002684">
    <property type="protein sequence ID" value="AEE33530.1"/>
    <property type="molecule type" value="Genomic_DNA"/>
</dbReference>
<dbReference type="OMA" id="GRWEDEF"/>
<dbReference type="CDD" id="cd07067">
    <property type="entry name" value="HP_PGM_like"/>
    <property type="match status" value="1"/>
</dbReference>
<dbReference type="Proteomes" id="UP000006548">
    <property type="component" value="Chromosome 1"/>
</dbReference>
<organism evidence="5 6">
    <name type="scientific">Arabidopsis thaliana</name>
    <name type="common">Mouse-ear cress</name>
    <dbReference type="NCBI Taxonomy" id="3702"/>
    <lineage>
        <taxon>Eukaryota</taxon>
        <taxon>Viridiplantae</taxon>
        <taxon>Streptophyta</taxon>
        <taxon>Embryophyta</taxon>
        <taxon>Tracheophyta</taxon>
        <taxon>Spermatophyta</taxon>
        <taxon>Magnoliopsida</taxon>
        <taxon>eudicotyledons</taxon>
        <taxon>Gunneridae</taxon>
        <taxon>Pentapetalae</taxon>
        <taxon>rosids</taxon>
        <taxon>malvids</taxon>
        <taxon>Brassicales</taxon>
        <taxon>Brassicaceae</taxon>
        <taxon>Camelineae</taxon>
        <taxon>Arabidopsis</taxon>
    </lineage>
</organism>
<protein>
    <submittedName>
        <fullName evidence="5">Phosphoglycerate mutase family protein</fullName>
    </submittedName>
</protein>
<sequence length="303" mass="33755">MVLAAWTPLVGISNIPKVLLISLPAHDMETKPSQGLYPLHRCKTIHLVRHAQGIHNVEGEKNHKAYLSEDLFDAHLTPLGWQQVDNLHKHVNASGISNRIELVVVSPLLRTLQTAVGTFGGEGYKDGVNTPLLMTAGAGNSDRPAISRLNRPPFIAVESCREHLGVHPCDRRSNITKYRELFPAIDFSLIETDEDVLWKPDIREEDKDIATRGVKFFNWLSTRKEKEIAVVTHSGFLYQTLNSFGNDCDPSVKNEISKKFVNCELRSFVLVDKCMSSSDPPMTNYPGTILTGEDASSDIADQK</sequence>
<dbReference type="ProteomicsDB" id="204173"/>
<dbReference type="FunFam" id="3.40.50.1240:FF:000066">
    <property type="entry name" value="Phosphoglycerate mutase-like protein 1"/>
    <property type="match status" value="1"/>
</dbReference>
<dbReference type="SUPFAM" id="SSF53254">
    <property type="entry name" value="Phosphoglycerate mutase-like"/>
    <property type="match status" value="1"/>
</dbReference>
<dbReference type="GeneID" id="842197"/>
<gene>
    <name evidence="4 5" type="ordered locus">At1g58280</name>
    <name evidence="5" type="ORF">F19C14.10</name>
    <name evidence="5" type="ORF">F19C14_10</name>
</gene>
<evidence type="ECO:0000313" key="6">
    <source>
        <dbReference type="Proteomes" id="UP000006548"/>
    </source>
</evidence>
<dbReference type="InterPro" id="IPR013078">
    <property type="entry name" value="His_Pase_superF_clade-1"/>
</dbReference>
<evidence type="ECO:0007829" key="7">
    <source>
        <dbReference type="PeptideAtlas" id="F4IBB0"/>
    </source>
</evidence>